<protein>
    <recommendedName>
        <fullName evidence="1">C2H2-type domain-containing protein</fullName>
    </recommendedName>
</protein>
<reference evidence="2" key="1">
    <citation type="journal article" date="2020" name="Stud. Mycol.">
        <title>101 Dothideomycetes genomes: a test case for predicting lifestyles and emergence of pathogens.</title>
        <authorList>
            <person name="Haridas S."/>
            <person name="Albert R."/>
            <person name="Binder M."/>
            <person name="Bloem J."/>
            <person name="Labutti K."/>
            <person name="Salamov A."/>
            <person name="Andreopoulos B."/>
            <person name="Baker S."/>
            <person name="Barry K."/>
            <person name="Bills G."/>
            <person name="Bluhm B."/>
            <person name="Cannon C."/>
            <person name="Castanera R."/>
            <person name="Culley D."/>
            <person name="Daum C."/>
            <person name="Ezra D."/>
            <person name="Gonzalez J."/>
            <person name="Henrissat B."/>
            <person name="Kuo A."/>
            <person name="Liang C."/>
            <person name="Lipzen A."/>
            <person name="Lutzoni F."/>
            <person name="Magnuson J."/>
            <person name="Mondo S."/>
            <person name="Nolan M."/>
            <person name="Ohm R."/>
            <person name="Pangilinan J."/>
            <person name="Park H.-J."/>
            <person name="Ramirez L."/>
            <person name="Alfaro M."/>
            <person name="Sun H."/>
            <person name="Tritt A."/>
            <person name="Yoshinaga Y."/>
            <person name="Zwiers L.-H."/>
            <person name="Turgeon B."/>
            <person name="Goodwin S."/>
            <person name="Spatafora J."/>
            <person name="Crous P."/>
            <person name="Grigoriev I."/>
        </authorList>
    </citation>
    <scope>NUCLEOTIDE SEQUENCE</scope>
    <source>
        <strain evidence="2">CBS 480.64</strain>
    </source>
</reference>
<dbReference type="PROSITE" id="PS00028">
    <property type="entry name" value="ZINC_FINGER_C2H2_1"/>
    <property type="match status" value="1"/>
</dbReference>
<gene>
    <name evidence="2" type="ORF">K470DRAFT_221169</name>
</gene>
<keyword evidence="3" id="KW-1185">Reference proteome</keyword>
<feature type="non-terminal residue" evidence="2">
    <location>
        <position position="1"/>
    </location>
</feature>
<accession>A0A6A7BTC0</accession>
<name>A0A6A7BTC0_9PEZI</name>
<dbReference type="EMBL" id="MU006009">
    <property type="protein sequence ID" value="KAF2858460.1"/>
    <property type="molecule type" value="Genomic_DNA"/>
</dbReference>
<feature type="domain" description="C2H2-type" evidence="1">
    <location>
        <begin position="3"/>
        <end position="26"/>
    </location>
</feature>
<dbReference type="InterPro" id="IPR013087">
    <property type="entry name" value="Znf_C2H2_type"/>
</dbReference>
<proteinExistence type="predicted"/>
<dbReference type="AlphaFoldDB" id="A0A6A7BTC0"/>
<dbReference type="OrthoDB" id="6077919at2759"/>
<evidence type="ECO:0000313" key="2">
    <source>
        <dbReference type="EMBL" id="KAF2858460.1"/>
    </source>
</evidence>
<evidence type="ECO:0000259" key="1">
    <source>
        <dbReference type="PROSITE" id="PS00028"/>
    </source>
</evidence>
<evidence type="ECO:0000313" key="3">
    <source>
        <dbReference type="Proteomes" id="UP000799421"/>
    </source>
</evidence>
<organism evidence="2 3">
    <name type="scientific">Piedraia hortae CBS 480.64</name>
    <dbReference type="NCBI Taxonomy" id="1314780"/>
    <lineage>
        <taxon>Eukaryota</taxon>
        <taxon>Fungi</taxon>
        <taxon>Dikarya</taxon>
        <taxon>Ascomycota</taxon>
        <taxon>Pezizomycotina</taxon>
        <taxon>Dothideomycetes</taxon>
        <taxon>Dothideomycetidae</taxon>
        <taxon>Capnodiales</taxon>
        <taxon>Piedraiaceae</taxon>
        <taxon>Piedraia</taxon>
    </lineage>
</organism>
<sequence>YGCTFPRCRKQFKSARLWKRHELTRHCLAGAWVCLHENDSGRVCRTIHYARDEADNHIRLYHPFDSANNEQLLPYLGQHGNSNFWCGFCNNVVAETDGSKNPAEDRLKHIADHFILGHVVENWTCLVTKCQKGESSTARL</sequence>
<dbReference type="Proteomes" id="UP000799421">
    <property type="component" value="Unassembled WGS sequence"/>
</dbReference>